<organism evidence="1 2">
    <name type="scientific">Orrella daihaiensis</name>
    <dbReference type="NCBI Taxonomy" id="2782176"/>
    <lineage>
        <taxon>Bacteria</taxon>
        <taxon>Pseudomonadati</taxon>
        <taxon>Pseudomonadota</taxon>
        <taxon>Betaproteobacteria</taxon>
        <taxon>Burkholderiales</taxon>
        <taxon>Alcaligenaceae</taxon>
        <taxon>Orrella</taxon>
    </lineage>
</organism>
<evidence type="ECO:0000313" key="2">
    <source>
        <dbReference type="Proteomes" id="UP000831607"/>
    </source>
</evidence>
<keyword evidence="2" id="KW-1185">Reference proteome</keyword>
<dbReference type="RefSeq" id="WP_243478783.1">
    <property type="nucleotide sequence ID" value="NZ_CP063982.1"/>
</dbReference>
<dbReference type="EMBL" id="CP063982">
    <property type="protein sequence ID" value="UOD50379.1"/>
    <property type="molecule type" value="Genomic_DNA"/>
</dbReference>
<gene>
    <name evidence="1" type="ORF">DHf2319_00020</name>
</gene>
<reference evidence="1 2" key="1">
    <citation type="submission" date="2020-11" db="EMBL/GenBank/DDBJ databases">
        <title>Algicoccus daihaiensis sp.nov., isolated from Daihai Lake in Inner Mongolia.</title>
        <authorList>
            <person name="Kai J."/>
        </authorList>
    </citation>
    <scope>NUCLEOTIDE SEQUENCE [LARGE SCALE GENOMIC DNA]</scope>
    <source>
        <strain evidence="2">f23</strain>
    </source>
</reference>
<dbReference type="Proteomes" id="UP000831607">
    <property type="component" value="Chromosome"/>
</dbReference>
<accession>A0ABY4AJL5</accession>
<name>A0ABY4AJL5_9BURK</name>
<sequence>MRKTQTPLQLWLAQQGLNEELFAALPLLHVQAWQAAHELVAHHRNLLNPEQVQLLRTYIEVIHNRRLRQGITNTQCYAVLNLSKKIYRQLFKKHRRHIARNQTHTGTATHATTV</sequence>
<protein>
    <submittedName>
        <fullName evidence="1">Uncharacterized protein</fullName>
    </submittedName>
</protein>
<proteinExistence type="predicted"/>
<evidence type="ECO:0000313" key="1">
    <source>
        <dbReference type="EMBL" id="UOD50379.1"/>
    </source>
</evidence>